<dbReference type="KEGG" id="vg:24171940"/>
<evidence type="ECO:0000313" key="1">
    <source>
        <dbReference type="EMBL" id="AIX21411.1"/>
    </source>
</evidence>
<name>A0A0E3F5G6_9CAUD</name>
<protein>
    <submittedName>
        <fullName evidence="1">Uncharacterized protein</fullName>
    </submittedName>
</protein>
<dbReference type="EMBL" id="KJ019058">
    <property type="protein sequence ID" value="AIX21411.1"/>
    <property type="molecule type" value="Genomic_DNA"/>
</dbReference>
<proteinExistence type="predicted"/>
<dbReference type="Proteomes" id="UP000185321">
    <property type="component" value="Segment"/>
</dbReference>
<accession>A0A0E3F5G6</accession>
<sequence length="128" mass="15009">MGTRSRIGYQLPTGNIVSVYHHWDSYPTWLGKRLTKNYITDKTITELIDGGDMSSIESNRDWDLNEVAPHVQYYSQRGDTGCEPLLHKNQREFIKTTVDCWGEYSYLYRNGRWFCYDEKGKSVSLKNL</sequence>
<evidence type="ECO:0000313" key="2">
    <source>
        <dbReference type="Proteomes" id="UP000185321"/>
    </source>
</evidence>
<reference evidence="1 2" key="1">
    <citation type="submission" date="2013-12" db="EMBL/GenBank/DDBJ databases">
        <title>Ecological redundancy of diverse viral populations within a natural community.</title>
        <authorList>
            <person name="Gregory A.C."/>
            <person name="LaButti K."/>
            <person name="Copeland A."/>
            <person name="Woyke T."/>
            <person name="Sullivan M.B."/>
        </authorList>
    </citation>
    <scope>NUCLEOTIDE SEQUENCE [LARGE SCALE GENOMIC DNA]</scope>
    <source>
        <strain evidence="1">Syn7803C8</strain>
    </source>
</reference>
<dbReference type="RefSeq" id="YP_009134301.1">
    <property type="nucleotide sequence ID" value="NC_026927.1"/>
</dbReference>
<organism evidence="1 2">
    <name type="scientific">Synechococcus phage ACG-2014f_Syn7803C8</name>
    <dbReference type="NCBI Taxonomy" id="2790336"/>
    <lineage>
        <taxon>Viruses</taxon>
        <taxon>Duplodnaviria</taxon>
        <taxon>Heunggongvirae</taxon>
        <taxon>Uroviricota</taxon>
        <taxon>Caudoviricetes</taxon>
        <taxon>Pantevenvirales</taxon>
        <taxon>Kyanoviridae</taxon>
        <taxon>Atlauavirus</taxon>
        <taxon>Atlauavirus tusconc8</taxon>
    </lineage>
</organism>
<gene>
    <name evidence="1" type="ORF">Syn7803C8_87</name>
</gene>
<keyword evidence="2" id="KW-1185">Reference proteome</keyword>